<accession>A0A382RIE6</accession>
<feature type="non-terminal residue" evidence="1">
    <location>
        <position position="92"/>
    </location>
</feature>
<sequence>MKVAHVHGVLLLLITLLGSRTVFGNTYVAPEGPAQEINEIRPLKAVLKDAKAIDAILTKGYAKYKVNPLPLVDDATFVRRSYLQVGGRIPTY</sequence>
<proteinExistence type="predicted"/>
<gene>
    <name evidence="1" type="ORF">METZ01_LOCUS350054</name>
</gene>
<name>A0A382RIE6_9ZZZZ</name>
<reference evidence="1" key="1">
    <citation type="submission" date="2018-05" db="EMBL/GenBank/DDBJ databases">
        <authorList>
            <person name="Lanie J.A."/>
            <person name="Ng W.-L."/>
            <person name="Kazmierczak K.M."/>
            <person name="Andrzejewski T.M."/>
            <person name="Davidsen T.M."/>
            <person name="Wayne K.J."/>
            <person name="Tettelin H."/>
            <person name="Glass J.I."/>
            <person name="Rusch D."/>
            <person name="Podicherti R."/>
            <person name="Tsui H.-C.T."/>
            <person name="Winkler M.E."/>
        </authorList>
    </citation>
    <scope>NUCLEOTIDE SEQUENCE</scope>
</reference>
<feature type="non-terminal residue" evidence="1">
    <location>
        <position position="1"/>
    </location>
</feature>
<organism evidence="1">
    <name type="scientific">marine metagenome</name>
    <dbReference type="NCBI Taxonomy" id="408172"/>
    <lineage>
        <taxon>unclassified sequences</taxon>
        <taxon>metagenomes</taxon>
        <taxon>ecological metagenomes</taxon>
    </lineage>
</organism>
<evidence type="ECO:0000313" key="1">
    <source>
        <dbReference type="EMBL" id="SVC97200.1"/>
    </source>
</evidence>
<protein>
    <submittedName>
        <fullName evidence="1">Uncharacterized protein</fullName>
    </submittedName>
</protein>
<dbReference type="EMBL" id="UINC01121792">
    <property type="protein sequence ID" value="SVC97200.1"/>
    <property type="molecule type" value="Genomic_DNA"/>
</dbReference>
<dbReference type="AlphaFoldDB" id="A0A382RIE6"/>